<dbReference type="PANTHER" id="PTHR31424">
    <property type="entry name" value="PROTEIN CBG23806"/>
    <property type="match status" value="1"/>
</dbReference>
<evidence type="ECO:0000313" key="3">
    <source>
        <dbReference type="Proteomes" id="UP000682733"/>
    </source>
</evidence>
<dbReference type="EMBL" id="CAJOBA010080899">
    <property type="protein sequence ID" value="CAF4441036.1"/>
    <property type="molecule type" value="Genomic_DNA"/>
</dbReference>
<gene>
    <name evidence="1" type="ORF">OVA965_LOCUS43221</name>
    <name evidence="2" type="ORF">TMI583_LOCUS45387</name>
</gene>
<dbReference type="PANTHER" id="PTHR31424:SF5">
    <property type="entry name" value="APPLE DOMAIN-CONTAINING PROTEIN"/>
    <property type="match status" value="1"/>
</dbReference>
<dbReference type="EMBL" id="CAJNOK010056017">
    <property type="protein sequence ID" value="CAF1621318.1"/>
    <property type="molecule type" value="Genomic_DNA"/>
</dbReference>
<proteinExistence type="predicted"/>
<reference evidence="2" key="1">
    <citation type="submission" date="2021-02" db="EMBL/GenBank/DDBJ databases">
        <authorList>
            <person name="Nowell W R."/>
        </authorList>
    </citation>
    <scope>NUCLEOTIDE SEQUENCE</scope>
</reference>
<sequence>YVGKLCEGGLETQTAKLLVPLGVFQVTHESNEILRNVIPADFCEQIKQLKFVHYKGKDIPITKPLGGDMMNFVYVMGLAGFSSNHSCVWCTVHKEDLKVPDNTSCYDTGKKARSLFEQKMQLKDEDKKKKTPGNSLGYKCEPVFDDLFEFSDYVIDTLHMKLRVYDYILDGILVRASQQTKYGQTHIQEMEEKIEILNKHVNDKKIGKLVWFNYDEDKKGGSGKDKVKGIQLNGNFGGDLQDLFFQNFPYNKAFSIV</sequence>
<dbReference type="AlphaFoldDB" id="A0A8S2WAP7"/>
<name>A0A8S2WAP7_9BILA</name>
<accession>A0A8S2WAP7</accession>
<evidence type="ECO:0000313" key="1">
    <source>
        <dbReference type="EMBL" id="CAF1621318.1"/>
    </source>
</evidence>
<comment type="caution">
    <text evidence="2">The sequence shown here is derived from an EMBL/GenBank/DDBJ whole genome shotgun (WGS) entry which is preliminary data.</text>
</comment>
<dbReference type="Proteomes" id="UP000677228">
    <property type="component" value="Unassembled WGS sequence"/>
</dbReference>
<protein>
    <submittedName>
        <fullName evidence="2">Uncharacterized protein</fullName>
    </submittedName>
</protein>
<organism evidence="2 3">
    <name type="scientific">Didymodactylos carnosus</name>
    <dbReference type="NCBI Taxonomy" id="1234261"/>
    <lineage>
        <taxon>Eukaryota</taxon>
        <taxon>Metazoa</taxon>
        <taxon>Spiralia</taxon>
        <taxon>Gnathifera</taxon>
        <taxon>Rotifera</taxon>
        <taxon>Eurotatoria</taxon>
        <taxon>Bdelloidea</taxon>
        <taxon>Philodinida</taxon>
        <taxon>Philodinidae</taxon>
        <taxon>Didymodactylos</taxon>
    </lineage>
</organism>
<dbReference type="Proteomes" id="UP000682733">
    <property type="component" value="Unassembled WGS sequence"/>
</dbReference>
<evidence type="ECO:0000313" key="2">
    <source>
        <dbReference type="EMBL" id="CAF4441036.1"/>
    </source>
</evidence>
<feature type="non-terminal residue" evidence="2">
    <location>
        <position position="1"/>
    </location>
</feature>